<feature type="transmembrane region" description="Helical" evidence="1">
    <location>
        <begin position="12"/>
        <end position="32"/>
    </location>
</feature>
<feature type="transmembrane region" description="Helical" evidence="1">
    <location>
        <begin position="102"/>
        <end position="121"/>
    </location>
</feature>
<feature type="transmembrane region" description="Helical" evidence="1">
    <location>
        <begin position="78"/>
        <end position="96"/>
    </location>
</feature>
<dbReference type="RefSeq" id="WP_188768369.1">
    <property type="nucleotide sequence ID" value="NZ_BMKK01000008.1"/>
</dbReference>
<comment type="caution">
    <text evidence="2">The sequence shown here is derived from an EMBL/GenBank/DDBJ whole genome shotgun (WGS) entry which is preliminary data.</text>
</comment>
<organism evidence="2 3">
    <name type="scientific">Emticicia aquatilis</name>
    <dbReference type="NCBI Taxonomy" id="1537369"/>
    <lineage>
        <taxon>Bacteria</taxon>
        <taxon>Pseudomonadati</taxon>
        <taxon>Bacteroidota</taxon>
        <taxon>Cytophagia</taxon>
        <taxon>Cytophagales</taxon>
        <taxon>Leadbetterellaceae</taxon>
        <taxon>Emticicia</taxon>
    </lineage>
</organism>
<keyword evidence="1" id="KW-1133">Transmembrane helix</keyword>
<keyword evidence="3" id="KW-1185">Reference proteome</keyword>
<name>A0A916Z1S3_9BACT</name>
<gene>
    <name evidence="2" type="ORF">GCM10011514_38190</name>
</gene>
<feature type="transmembrane region" description="Helical" evidence="1">
    <location>
        <begin position="230"/>
        <end position="248"/>
    </location>
</feature>
<evidence type="ECO:0000313" key="2">
    <source>
        <dbReference type="EMBL" id="GGD70467.1"/>
    </source>
</evidence>
<dbReference type="EMBL" id="BMKK01000008">
    <property type="protein sequence ID" value="GGD70467.1"/>
    <property type="molecule type" value="Genomic_DNA"/>
</dbReference>
<reference evidence="2" key="1">
    <citation type="journal article" date="2014" name="Int. J. Syst. Evol. Microbiol.">
        <title>Complete genome sequence of Corynebacterium casei LMG S-19264T (=DSM 44701T), isolated from a smear-ripened cheese.</title>
        <authorList>
            <consortium name="US DOE Joint Genome Institute (JGI-PGF)"/>
            <person name="Walter F."/>
            <person name="Albersmeier A."/>
            <person name="Kalinowski J."/>
            <person name="Ruckert C."/>
        </authorList>
    </citation>
    <scope>NUCLEOTIDE SEQUENCE</scope>
    <source>
        <strain evidence="2">CGMCC 1.15958</strain>
    </source>
</reference>
<keyword evidence="1" id="KW-0472">Membrane</keyword>
<dbReference type="Proteomes" id="UP000609064">
    <property type="component" value="Unassembled WGS sequence"/>
</dbReference>
<proteinExistence type="predicted"/>
<sequence>MQTQTWIHSAKYDLSFIIAPSFLAVILLFFFPESWLWSNEMPNWAWFAMVLLIDVSHVYSSLYRTYFDKVSLQKHKKILFFTPVWVILVAGGIHYFSEAIFWRLAAYLAVYHFIRQQYGFLKLYTRTEGIKQIDVWMIYIVTVFPMVYWHLSEPRNFMWFTAKDFLFYTNQNLADLLKYAFWIWVIIYYFLVIKDYIQTRQINLPKTLLILSTMLTWYLGIVYFNGDMAFTMLNVVAHGVPYMALVYATEQKKAYKKTGFWKLLFSNFGILIFIGILFVLAYVEEGFWNGLVWHEYDEFFAFFPTINLTDNLLLSITIALLSMPQLTHYILDGYIWKRDF</sequence>
<feature type="transmembrane region" description="Helical" evidence="1">
    <location>
        <begin position="176"/>
        <end position="192"/>
    </location>
</feature>
<keyword evidence="1" id="KW-0812">Transmembrane</keyword>
<feature type="transmembrane region" description="Helical" evidence="1">
    <location>
        <begin position="44"/>
        <end position="66"/>
    </location>
</feature>
<accession>A0A916Z1S3</accession>
<dbReference type="AlphaFoldDB" id="A0A916Z1S3"/>
<evidence type="ECO:0000256" key="1">
    <source>
        <dbReference type="SAM" id="Phobius"/>
    </source>
</evidence>
<feature type="transmembrane region" description="Helical" evidence="1">
    <location>
        <begin position="204"/>
        <end position="224"/>
    </location>
</feature>
<feature type="transmembrane region" description="Helical" evidence="1">
    <location>
        <begin position="133"/>
        <end position="151"/>
    </location>
</feature>
<evidence type="ECO:0000313" key="3">
    <source>
        <dbReference type="Proteomes" id="UP000609064"/>
    </source>
</evidence>
<feature type="transmembrane region" description="Helical" evidence="1">
    <location>
        <begin position="260"/>
        <end position="283"/>
    </location>
</feature>
<protein>
    <submittedName>
        <fullName evidence="2">Uncharacterized protein</fullName>
    </submittedName>
</protein>
<reference evidence="2" key="2">
    <citation type="submission" date="2020-09" db="EMBL/GenBank/DDBJ databases">
        <authorList>
            <person name="Sun Q."/>
            <person name="Zhou Y."/>
        </authorList>
    </citation>
    <scope>NUCLEOTIDE SEQUENCE</scope>
    <source>
        <strain evidence="2">CGMCC 1.15958</strain>
    </source>
</reference>